<organism evidence="1">
    <name type="scientific">Picea glauca</name>
    <name type="common">White spruce</name>
    <name type="synonym">Pinus glauca</name>
    <dbReference type="NCBI Taxonomy" id="3330"/>
    <lineage>
        <taxon>Eukaryota</taxon>
        <taxon>Viridiplantae</taxon>
        <taxon>Streptophyta</taxon>
        <taxon>Embryophyta</taxon>
        <taxon>Tracheophyta</taxon>
        <taxon>Spermatophyta</taxon>
        <taxon>Pinopsida</taxon>
        <taxon>Pinidae</taxon>
        <taxon>Conifers I</taxon>
        <taxon>Pinales</taxon>
        <taxon>Pinaceae</taxon>
        <taxon>Picea</taxon>
    </lineage>
</organism>
<comment type="caution">
    <text evidence="1">The sequence shown here is derived from an EMBL/GenBank/DDBJ whole genome shotgun (WGS) entry which is preliminary data.</text>
</comment>
<dbReference type="EMBL" id="LKAM01000010">
    <property type="protein sequence ID" value="KUM46653.1"/>
    <property type="molecule type" value="Genomic_DNA"/>
</dbReference>
<name>A0A117NGD9_PICGL</name>
<accession>A0A117NGD9</accession>
<dbReference type="AlphaFoldDB" id="A0A117NGD9"/>
<reference evidence="1" key="1">
    <citation type="journal article" date="2015" name="Genome Biol. Evol.">
        <title>Organellar Genomes of White Spruce (Picea glauca): Assembly and Annotation.</title>
        <authorList>
            <person name="Jackman S.D."/>
            <person name="Warren R.L."/>
            <person name="Gibb E.A."/>
            <person name="Vandervalk B.P."/>
            <person name="Mohamadi H."/>
            <person name="Chu J."/>
            <person name="Raymond A."/>
            <person name="Pleasance S."/>
            <person name="Coope R."/>
            <person name="Wildung M.R."/>
            <person name="Ritland C.E."/>
            <person name="Bousquet J."/>
            <person name="Jones S.J."/>
            <person name="Bohlmann J."/>
            <person name="Birol I."/>
        </authorList>
    </citation>
    <scope>NUCLEOTIDE SEQUENCE [LARGE SCALE GENOMIC DNA]</scope>
    <source>
        <tissue evidence="1">Flushing bud</tissue>
    </source>
</reference>
<keyword evidence="1" id="KW-0496">Mitochondrion</keyword>
<gene>
    <name evidence="1" type="ORF">ABT39_MTgene1333</name>
</gene>
<geneLocation type="mitochondrion" evidence="1"/>
<sequence length="56" mass="6571">MWKCEAVMEGVGIVCQGLFKCKGLVLWYRIDQCYVLYITYHVYIYICCVFGSSSTW</sequence>
<proteinExistence type="predicted"/>
<evidence type="ECO:0000313" key="1">
    <source>
        <dbReference type="EMBL" id="KUM46653.1"/>
    </source>
</evidence>
<protein>
    <submittedName>
        <fullName evidence="1">Uncharacterized protein</fullName>
    </submittedName>
</protein>